<accession>A0AA86PGD8</accession>
<keyword evidence="5" id="KW-0443">Lipid metabolism</keyword>
<comment type="caution">
    <text evidence="10">The sequence shown here is derived from an EMBL/GenBank/DDBJ whole genome shotgun (WGS) entry which is preliminary data.</text>
</comment>
<comment type="subcellular location">
    <subcellularLocation>
        <location evidence="1">Endomembrane system</location>
        <topology evidence="1">Multi-pass membrane protein</topology>
    </subcellularLocation>
</comment>
<dbReference type="PANTHER" id="PTHR12714:SF24">
    <property type="entry name" value="SLR1182 PROTEIN"/>
    <property type="match status" value="1"/>
</dbReference>
<evidence type="ECO:0000256" key="7">
    <source>
        <dbReference type="ARBA" id="ARBA00023209"/>
    </source>
</evidence>
<feature type="transmembrane region" description="Helical" evidence="9">
    <location>
        <begin position="6"/>
        <end position="23"/>
    </location>
</feature>
<evidence type="ECO:0000256" key="1">
    <source>
        <dbReference type="ARBA" id="ARBA00004127"/>
    </source>
</evidence>
<dbReference type="GO" id="GO:0016740">
    <property type="term" value="F:transferase activity"/>
    <property type="evidence" value="ECO:0007669"/>
    <property type="project" value="UniProtKB-ARBA"/>
</dbReference>
<protein>
    <submittedName>
        <fullName evidence="10">Isoprenylcysteine carboxylmethyltransferase family protein</fullName>
    </submittedName>
    <submittedName>
        <fullName evidence="11">Isoprenylcysteine_carboxylmethyltransferase family protein</fullName>
    </submittedName>
</protein>
<evidence type="ECO:0000313" key="12">
    <source>
        <dbReference type="Proteomes" id="UP001642409"/>
    </source>
</evidence>
<dbReference type="Pfam" id="PF04191">
    <property type="entry name" value="PEMT"/>
    <property type="match status" value="1"/>
</dbReference>
<keyword evidence="3 9" id="KW-0812">Transmembrane</keyword>
<gene>
    <name evidence="10" type="ORF">HINF_LOCUS25512</name>
    <name evidence="11" type="ORF">HINF_LOCUS42870</name>
</gene>
<evidence type="ECO:0000256" key="8">
    <source>
        <dbReference type="ARBA" id="ARBA00023264"/>
    </source>
</evidence>
<keyword evidence="2" id="KW-0444">Lipid biosynthesis</keyword>
<dbReference type="AlphaFoldDB" id="A0AA86PGD8"/>
<dbReference type="EMBL" id="CAXDID020000176">
    <property type="protein sequence ID" value="CAL6048805.1"/>
    <property type="molecule type" value="Genomic_DNA"/>
</dbReference>
<keyword evidence="4 9" id="KW-1133">Transmembrane helix</keyword>
<evidence type="ECO:0000256" key="3">
    <source>
        <dbReference type="ARBA" id="ARBA00022692"/>
    </source>
</evidence>
<keyword evidence="6 9" id="KW-0472">Membrane</keyword>
<dbReference type="EMBL" id="CATOUU010000652">
    <property type="protein sequence ID" value="CAI9937867.1"/>
    <property type="molecule type" value="Genomic_DNA"/>
</dbReference>
<dbReference type="Gene3D" id="1.20.120.1630">
    <property type="match status" value="1"/>
</dbReference>
<evidence type="ECO:0000313" key="10">
    <source>
        <dbReference type="EMBL" id="CAI9937867.1"/>
    </source>
</evidence>
<dbReference type="Proteomes" id="UP001642409">
    <property type="component" value="Unassembled WGS sequence"/>
</dbReference>
<dbReference type="GO" id="GO:0012505">
    <property type="term" value="C:endomembrane system"/>
    <property type="evidence" value="ECO:0007669"/>
    <property type="project" value="UniProtKB-SubCell"/>
</dbReference>
<evidence type="ECO:0000256" key="2">
    <source>
        <dbReference type="ARBA" id="ARBA00022516"/>
    </source>
</evidence>
<feature type="transmembrane region" description="Helical" evidence="9">
    <location>
        <begin position="81"/>
        <end position="112"/>
    </location>
</feature>
<keyword evidence="12" id="KW-1185">Reference proteome</keyword>
<name>A0AA86PGD8_9EUKA</name>
<evidence type="ECO:0000256" key="5">
    <source>
        <dbReference type="ARBA" id="ARBA00023098"/>
    </source>
</evidence>
<feature type="transmembrane region" description="Helical" evidence="9">
    <location>
        <begin position="30"/>
        <end position="50"/>
    </location>
</feature>
<proteinExistence type="predicted"/>
<evidence type="ECO:0000256" key="4">
    <source>
        <dbReference type="ARBA" id="ARBA00022989"/>
    </source>
</evidence>
<reference evidence="10" key="1">
    <citation type="submission" date="2023-06" db="EMBL/GenBank/DDBJ databases">
        <authorList>
            <person name="Kurt Z."/>
        </authorList>
    </citation>
    <scope>NUCLEOTIDE SEQUENCE</scope>
</reference>
<keyword evidence="8" id="KW-1208">Phospholipid metabolism</keyword>
<dbReference type="InterPro" id="IPR007318">
    <property type="entry name" value="Phopholipid_MeTrfase"/>
</dbReference>
<evidence type="ECO:0000256" key="9">
    <source>
        <dbReference type="SAM" id="Phobius"/>
    </source>
</evidence>
<keyword evidence="7" id="KW-0594">Phospholipid biosynthesis</keyword>
<dbReference type="PANTHER" id="PTHR12714">
    <property type="entry name" value="PROTEIN-S ISOPRENYLCYSTEINE O-METHYLTRANSFERASE"/>
    <property type="match status" value="1"/>
</dbReference>
<reference evidence="11 12" key="2">
    <citation type="submission" date="2024-07" db="EMBL/GenBank/DDBJ databases">
        <authorList>
            <person name="Akdeniz Z."/>
        </authorList>
    </citation>
    <scope>NUCLEOTIDE SEQUENCE [LARGE SCALE GENOMIC DNA]</scope>
</reference>
<organism evidence="10">
    <name type="scientific">Hexamita inflata</name>
    <dbReference type="NCBI Taxonomy" id="28002"/>
    <lineage>
        <taxon>Eukaryota</taxon>
        <taxon>Metamonada</taxon>
        <taxon>Diplomonadida</taxon>
        <taxon>Hexamitidae</taxon>
        <taxon>Hexamitinae</taxon>
        <taxon>Hexamita</taxon>
    </lineage>
</organism>
<evidence type="ECO:0000313" key="11">
    <source>
        <dbReference type="EMBL" id="CAL6048805.1"/>
    </source>
</evidence>
<sequence length="143" mass="16765">MLQMKVPPMLLLVLCYILVYFTSRRIYFSLTALFLISFGSILMLTATFQFKQSKTSLNPINTQRVSNIIQTGAFKLSRNPIYLGAFVFLLSSAFVFRTVFGFIISVFFSLFLNQFQIKPEETFLKGKFGQEYEEYCQRVRRWI</sequence>
<dbReference type="GO" id="GO:0008654">
    <property type="term" value="P:phospholipid biosynthetic process"/>
    <property type="evidence" value="ECO:0007669"/>
    <property type="project" value="UniProtKB-KW"/>
</dbReference>
<evidence type="ECO:0000256" key="6">
    <source>
        <dbReference type="ARBA" id="ARBA00023136"/>
    </source>
</evidence>